<evidence type="ECO:0000256" key="3">
    <source>
        <dbReference type="ARBA" id="ARBA00022679"/>
    </source>
</evidence>
<dbReference type="RefSeq" id="WP_379848864.1">
    <property type="nucleotide sequence ID" value="NZ_JBHSMA010000008.1"/>
</dbReference>
<keyword evidence="7 13" id="KW-0472">Membrane</keyword>
<evidence type="ECO:0000313" key="14">
    <source>
        <dbReference type="EMBL" id="MFC5411901.1"/>
    </source>
</evidence>
<feature type="transmembrane region" description="Helical" evidence="13">
    <location>
        <begin position="144"/>
        <end position="161"/>
    </location>
</feature>
<keyword evidence="3" id="KW-0808">Transferase</keyword>
<feature type="transmembrane region" description="Helical" evidence="13">
    <location>
        <begin position="119"/>
        <end position="138"/>
    </location>
</feature>
<evidence type="ECO:0000256" key="10">
    <source>
        <dbReference type="ARBA" id="ARBA00023603"/>
    </source>
</evidence>
<comment type="similarity">
    <text evidence="10">Belongs to the acyltransferase CrtO family.</text>
</comment>
<evidence type="ECO:0000256" key="8">
    <source>
        <dbReference type="ARBA" id="ARBA00023315"/>
    </source>
</evidence>
<comment type="pathway">
    <text evidence="9">Carotenoid biosynthesis; staphyloxanthin biosynthesis; staphyloxanthin from farnesyl diphosphate: step 5/5.</text>
</comment>
<dbReference type="Pfam" id="PF18927">
    <property type="entry name" value="CrtO"/>
    <property type="match status" value="1"/>
</dbReference>
<evidence type="ECO:0000256" key="11">
    <source>
        <dbReference type="ARBA" id="ARBA00023667"/>
    </source>
</evidence>
<feature type="transmembrane region" description="Helical" evidence="13">
    <location>
        <begin position="31"/>
        <end position="48"/>
    </location>
</feature>
<feature type="transmembrane region" description="Helical" evidence="13">
    <location>
        <begin position="7"/>
        <end position="25"/>
    </location>
</feature>
<evidence type="ECO:0000256" key="1">
    <source>
        <dbReference type="ARBA" id="ARBA00004162"/>
    </source>
</evidence>
<evidence type="ECO:0000256" key="9">
    <source>
        <dbReference type="ARBA" id="ARBA00023588"/>
    </source>
</evidence>
<evidence type="ECO:0000256" key="7">
    <source>
        <dbReference type="ARBA" id="ARBA00023136"/>
    </source>
</evidence>
<keyword evidence="4 13" id="KW-0812">Transmembrane</keyword>
<comment type="subcellular location">
    <subcellularLocation>
        <location evidence="1">Cell membrane</location>
        <topology evidence="1">Single-pass membrane protein</topology>
    </subcellularLocation>
</comment>
<accession>A0ABW0IHP2</accession>
<keyword evidence="15" id="KW-1185">Reference proteome</keyword>
<keyword evidence="6 13" id="KW-1133">Transmembrane helix</keyword>
<evidence type="ECO:0000256" key="2">
    <source>
        <dbReference type="ARBA" id="ARBA00022475"/>
    </source>
</evidence>
<keyword evidence="8" id="KW-0012">Acyltransferase</keyword>
<comment type="function">
    <text evidence="12">Catalyzes the acylation of glycosyl-4,4'-diaponeurosporenoate, i.e. the esterification of glucose at the C6'' position with the carboxyl group of the C(15) fatty acid 12-methyltetradecanoic acid, to yield staphyloxanthin. This is the last step in the biosynthesis of this orange pigment, present in most staphylococci strains.</text>
</comment>
<keyword evidence="5" id="KW-0732">Signal</keyword>
<sequence>MLLKWVKVLLIVCLATLTISLMLRYLDVTSVAFSIGVNFALMFWFTLLESQLKPTLNASYFNAYPFEKQGKLYRMLGIEWYRAILIKSGWEKIRQQQTPIKKSLADFQAYERASRVAEVGHLVIGTIVFLLAGYVVLAYSALDALGLIVSNLFLNVYPILLQRYTRPRLQRVIEKLRTVYTGSVYQ</sequence>
<protein>
    <recommendedName>
        <fullName evidence="11">Glycosyl-4,4'-diaponeurosporenoate acyltransferase</fullName>
    </recommendedName>
</protein>
<gene>
    <name evidence="14" type="ORF">ACFPMF_21435</name>
</gene>
<evidence type="ECO:0000256" key="6">
    <source>
        <dbReference type="ARBA" id="ARBA00022989"/>
    </source>
</evidence>
<name>A0ABW0IHP2_9BACT</name>
<reference evidence="15" key="1">
    <citation type="journal article" date="2019" name="Int. J. Syst. Evol. Microbiol.">
        <title>The Global Catalogue of Microorganisms (GCM) 10K type strain sequencing project: providing services to taxonomists for standard genome sequencing and annotation.</title>
        <authorList>
            <consortium name="The Broad Institute Genomics Platform"/>
            <consortium name="The Broad Institute Genome Sequencing Center for Infectious Disease"/>
            <person name="Wu L."/>
            <person name="Ma J."/>
        </authorList>
    </citation>
    <scope>NUCLEOTIDE SEQUENCE [LARGE SCALE GENOMIC DNA]</scope>
    <source>
        <strain evidence="15">CCUG 55250</strain>
    </source>
</reference>
<organism evidence="14 15">
    <name type="scientific">Larkinella bovis</name>
    <dbReference type="NCBI Taxonomy" id="683041"/>
    <lineage>
        <taxon>Bacteria</taxon>
        <taxon>Pseudomonadati</taxon>
        <taxon>Bacteroidota</taxon>
        <taxon>Cytophagia</taxon>
        <taxon>Cytophagales</taxon>
        <taxon>Spirosomataceae</taxon>
        <taxon>Larkinella</taxon>
    </lineage>
</organism>
<evidence type="ECO:0000256" key="4">
    <source>
        <dbReference type="ARBA" id="ARBA00022692"/>
    </source>
</evidence>
<dbReference type="EMBL" id="JBHSMA010000008">
    <property type="protein sequence ID" value="MFC5411901.1"/>
    <property type="molecule type" value="Genomic_DNA"/>
</dbReference>
<dbReference type="Proteomes" id="UP001596106">
    <property type="component" value="Unassembled WGS sequence"/>
</dbReference>
<evidence type="ECO:0000313" key="15">
    <source>
        <dbReference type="Proteomes" id="UP001596106"/>
    </source>
</evidence>
<evidence type="ECO:0000256" key="13">
    <source>
        <dbReference type="SAM" id="Phobius"/>
    </source>
</evidence>
<dbReference type="InterPro" id="IPR044021">
    <property type="entry name" value="CrtO"/>
</dbReference>
<proteinExistence type="inferred from homology"/>
<evidence type="ECO:0000256" key="12">
    <source>
        <dbReference type="ARBA" id="ARBA00025324"/>
    </source>
</evidence>
<comment type="caution">
    <text evidence="14">The sequence shown here is derived from an EMBL/GenBank/DDBJ whole genome shotgun (WGS) entry which is preliminary data.</text>
</comment>
<keyword evidence="2" id="KW-1003">Cell membrane</keyword>
<evidence type="ECO:0000256" key="5">
    <source>
        <dbReference type="ARBA" id="ARBA00022729"/>
    </source>
</evidence>